<dbReference type="EMBL" id="DSBX01000367">
    <property type="protein sequence ID" value="HDR00517.1"/>
    <property type="molecule type" value="Genomic_DNA"/>
</dbReference>
<proteinExistence type="predicted"/>
<dbReference type="InterPro" id="IPR018873">
    <property type="entry name" value="KilA-N_DNA-bd_domain"/>
</dbReference>
<evidence type="ECO:0000259" key="1">
    <source>
        <dbReference type="Pfam" id="PF10543"/>
    </source>
</evidence>
<name>A0A7V0T7Z7_UNCW3</name>
<dbReference type="Proteomes" id="UP000885672">
    <property type="component" value="Unassembled WGS sequence"/>
</dbReference>
<comment type="caution">
    <text evidence="2">The sequence shown here is derived from an EMBL/GenBank/DDBJ whole genome shotgun (WGS) entry which is preliminary data.</text>
</comment>
<sequence>FLFRLTAEEFASLKSQTVTPKGRGGRRHPPLVFTEHGALMAASVLSSPRAVEASVFVVRAFVRMRRLLVTQRELAQRLGEIERRVVRQDASIAALFDAVRKLMQLPAAPRRLPAPDRDR</sequence>
<accession>A0A7V0T7Z7</accession>
<feature type="non-terminal residue" evidence="2">
    <location>
        <position position="1"/>
    </location>
</feature>
<gene>
    <name evidence="2" type="ORF">ENN51_09590</name>
</gene>
<evidence type="ECO:0000313" key="2">
    <source>
        <dbReference type="EMBL" id="HDR00517.1"/>
    </source>
</evidence>
<dbReference type="AlphaFoldDB" id="A0A7V0T7Z7"/>
<feature type="domain" description="KilA-N DNA-binding" evidence="1">
    <location>
        <begin position="1"/>
        <end position="44"/>
    </location>
</feature>
<dbReference type="Pfam" id="PF10543">
    <property type="entry name" value="ORF6N"/>
    <property type="match status" value="1"/>
</dbReference>
<protein>
    <submittedName>
        <fullName evidence="2">ORF6N domain-containing protein</fullName>
    </submittedName>
</protein>
<organism evidence="2">
    <name type="scientific">candidate division WOR-3 bacterium</name>
    <dbReference type="NCBI Taxonomy" id="2052148"/>
    <lineage>
        <taxon>Bacteria</taxon>
        <taxon>Bacteria division WOR-3</taxon>
    </lineage>
</organism>
<reference evidence="2" key="1">
    <citation type="journal article" date="2020" name="mSystems">
        <title>Genome- and Community-Level Interaction Insights into Carbon Utilization and Element Cycling Functions of Hydrothermarchaeota in Hydrothermal Sediment.</title>
        <authorList>
            <person name="Zhou Z."/>
            <person name="Liu Y."/>
            <person name="Xu W."/>
            <person name="Pan J."/>
            <person name="Luo Z.H."/>
            <person name="Li M."/>
        </authorList>
    </citation>
    <scope>NUCLEOTIDE SEQUENCE [LARGE SCALE GENOMIC DNA]</scope>
    <source>
        <strain evidence="2">SpSt-1182</strain>
    </source>
</reference>